<protein>
    <recommendedName>
        <fullName evidence="6">Anoctamin</fullName>
    </recommendedName>
</protein>
<comment type="caution">
    <text evidence="8">The sequence shown here is derived from an EMBL/GenBank/DDBJ whole genome shotgun (WGS) entry which is preliminary data.</text>
</comment>
<evidence type="ECO:0000256" key="2">
    <source>
        <dbReference type="ARBA" id="ARBA00009671"/>
    </source>
</evidence>
<dbReference type="GO" id="GO:0005886">
    <property type="term" value="C:plasma membrane"/>
    <property type="evidence" value="ECO:0007669"/>
    <property type="project" value="TreeGrafter"/>
</dbReference>
<dbReference type="PANTHER" id="PTHR12308:SF73">
    <property type="entry name" value="ANOCTAMIN"/>
    <property type="match status" value="1"/>
</dbReference>
<evidence type="ECO:0000256" key="1">
    <source>
        <dbReference type="ARBA" id="ARBA00004141"/>
    </source>
</evidence>
<dbReference type="Proteomes" id="UP001152795">
    <property type="component" value="Unassembled WGS sequence"/>
</dbReference>
<accession>A0A6S7LA00</accession>
<dbReference type="AlphaFoldDB" id="A0A6S7LA00"/>
<feature type="transmembrane region" description="Helical" evidence="6">
    <location>
        <begin position="272"/>
        <end position="301"/>
    </location>
</feature>
<gene>
    <name evidence="8" type="ORF">PACLA_8A003028</name>
</gene>
<feature type="non-terminal residue" evidence="8">
    <location>
        <position position="415"/>
    </location>
</feature>
<dbReference type="Pfam" id="PF04547">
    <property type="entry name" value="Anoctamin"/>
    <property type="match status" value="1"/>
</dbReference>
<evidence type="ECO:0000256" key="5">
    <source>
        <dbReference type="ARBA" id="ARBA00023136"/>
    </source>
</evidence>
<dbReference type="InterPro" id="IPR007632">
    <property type="entry name" value="Anoctamin"/>
</dbReference>
<name>A0A6S7LA00_PARCT</name>
<organism evidence="8 9">
    <name type="scientific">Paramuricea clavata</name>
    <name type="common">Red gorgonian</name>
    <name type="synonym">Violescent sea-whip</name>
    <dbReference type="NCBI Taxonomy" id="317549"/>
    <lineage>
        <taxon>Eukaryota</taxon>
        <taxon>Metazoa</taxon>
        <taxon>Cnidaria</taxon>
        <taxon>Anthozoa</taxon>
        <taxon>Octocorallia</taxon>
        <taxon>Malacalcyonacea</taxon>
        <taxon>Plexauridae</taxon>
        <taxon>Paramuricea</taxon>
    </lineage>
</organism>
<evidence type="ECO:0000256" key="3">
    <source>
        <dbReference type="ARBA" id="ARBA00022692"/>
    </source>
</evidence>
<evidence type="ECO:0000313" key="8">
    <source>
        <dbReference type="EMBL" id="CAB4034582.1"/>
    </source>
</evidence>
<dbReference type="PANTHER" id="PTHR12308">
    <property type="entry name" value="ANOCTAMIN"/>
    <property type="match status" value="1"/>
</dbReference>
<comment type="subcellular location">
    <subcellularLocation>
        <location evidence="1 6">Membrane</location>
        <topology evidence="1 6">Multi-pass membrane protein</topology>
    </subcellularLocation>
</comment>
<dbReference type="EMBL" id="CACRXK020020236">
    <property type="protein sequence ID" value="CAB4034582.1"/>
    <property type="molecule type" value="Genomic_DNA"/>
</dbReference>
<keyword evidence="9" id="KW-1185">Reference proteome</keyword>
<proteinExistence type="inferred from homology"/>
<evidence type="ECO:0000256" key="4">
    <source>
        <dbReference type="ARBA" id="ARBA00022989"/>
    </source>
</evidence>
<reference evidence="8" key="1">
    <citation type="submission" date="2020-04" db="EMBL/GenBank/DDBJ databases">
        <authorList>
            <person name="Alioto T."/>
            <person name="Alioto T."/>
            <person name="Gomez Garrido J."/>
        </authorList>
    </citation>
    <scope>NUCLEOTIDE SEQUENCE</scope>
    <source>
        <strain evidence="8">A484AB</strain>
    </source>
</reference>
<comment type="similarity">
    <text evidence="2 6">Belongs to the anoctamin family.</text>
</comment>
<dbReference type="InterPro" id="IPR049452">
    <property type="entry name" value="Anoctamin_TM"/>
</dbReference>
<dbReference type="OrthoDB" id="296386at2759"/>
<keyword evidence="5 6" id="KW-0472">Membrane</keyword>
<sequence length="415" mass="47442">KGSITGAVFLDLSKAFDTSQQSTVVHSTNDSVLFCSAKTTIELEQKLNSDLQNLSRCPLNRVGSFKYLVNQRLDIIRRVKHLLTVESRRTLVNSLVMPIFDYADFVWVSSASESLRSLNWQPLTSLSNHAQGSFPATTLETNRTYIWNAAPLKITFHGTHSCAALRSRFAYIVRTHTDREDGQKSLSIRTDRLAYMLMHGVYSDALCIHTPSKMDPTHPDSSDEECVGNASFLSSLSDVKEDDPRKNLNDTWLKWKKFQPLWKIRNYFGEQIALYFAWLGLLVSSLWIPMVIGLTVALWGFTNAIEESKNGNDTLSVGETVQGWLRDSFDNDATPFFALIICLWGTIFLELWKRKTAELAYQWDVSDFEEQEPNRPQFYGTEIQKDPITGRDVWVYPLVKKYKKRFGSLSVLLFM</sequence>
<feature type="non-terminal residue" evidence="8">
    <location>
        <position position="1"/>
    </location>
</feature>
<feature type="domain" description="Anoctamin transmembrane" evidence="7">
    <location>
        <begin position="264"/>
        <end position="415"/>
    </location>
</feature>
<evidence type="ECO:0000259" key="7">
    <source>
        <dbReference type="Pfam" id="PF04547"/>
    </source>
</evidence>
<evidence type="ECO:0000256" key="6">
    <source>
        <dbReference type="RuleBase" id="RU280814"/>
    </source>
</evidence>
<keyword evidence="3 6" id="KW-0812">Transmembrane</keyword>
<feature type="transmembrane region" description="Helical" evidence="6">
    <location>
        <begin position="333"/>
        <end position="352"/>
    </location>
</feature>
<comment type="caution">
    <text evidence="6">Lacks conserved residue(s) required for the propagation of feature annotation.</text>
</comment>
<keyword evidence="4 6" id="KW-1133">Transmembrane helix</keyword>
<dbReference type="GO" id="GO:0005254">
    <property type="term" value="F:chloride channel activity"/>
    <property type="evidence" value="ECO:0007669"/>
    <property type="project" value="TreeGrafter"/>
</dbReference>
<evidence type="ECO:0000313" key="9">
    <source>
        <dbReference type="Proteomes" id="UP001152795"/>
    </source>
</evidence>